<dbReference type="Proteomes" id="UP000011668">
    <property type="component" value="Unassembled WGS sequence"/>
</dbReference>
<evidence type="ECO:0000313" key="3">
    <source>
        <dbReference type="Proteomes" id="UP000011668"/>
    </source>
</evidence>
<comment type="caution">
    <text evidence="2">The sequence shown here is derived from an EMBL/GenBank/DDBJ whole genome shotgun (WGS) entry which is preliminary data.</text>
</comment>
<name>L8WEH1_THACA</name>
<dbReference type="EMBL" id="AFRT01003228">
    <property type="protein sequence ID" value="ELU36596.1"/>
    <property type="molecule type" value="Genomic_DNA"/>
</dbReference>
<organism evidence="2 3">
    <name type="scientific">Thanatephorus cucumeris (strain AG1-IA)</name>
    <name type="common">Rice sheath blight fungus</name>
    <name type="synonym">Rhizoctonia solani</name>
    <dbReference type="NCBI Taxonomy" id="983506"/>
    <lineage>
        <taxon>Eukaryota</taxon>
        <taxon>Fungi</taxon>
        <taxon>Dikarya</taxon>
        <taxon>Basidiomycota</taxon>
        <taxon>Agaricomycotina</taxon>
        <taxon>Agaricomycetes</taxon>
        <taxon>Cantharellales</taxon>
        <taxon>Ceratobasidiaceae</taxon>
        <taxon>Rhizoctonia</taxon>
        <taxon>Rhizoctonia solani AG-1</taxon>
    </lineage>
</organism>
<sequence length="96" mass="11098">MNQRLKLTPVCCRGAGSKMLGEDIWYDLIVMRIFRTSGVHRMPMTLGRARGVLPSARRAIRVRRILTKRFPKPEHSRALPGFWGPRRARRSPSRAM</sequence>
<proteinExistence type="predicted"/>
<feature type="region of interest" description="Disordered" evidence="1">
    <location>
        <begin position="72"/>
        <end position="96"/>
    </location>
</feature>
<evidence type="ECO:0000313" key="2">
    <source>
        <dbReference type="EMBL" id="ELU36596.1"/>
    </source>
</evidence>
<keyword evidence="3" id="KW-1185">Reference proteome</keyword>
<reference evidence="2 3" key="1">
    <citation type="journal article" date="2013" name="Nat. Commun.">
        <title>The evolution and pathogenic mechanisms of the rice sheath blight pathogen.</title>
        <authorList>
            <person name="Zheng A."/>
            <person name="Lin R."/>
            <person name="Xu L."/>
            <person name="Qin P."/>
            <person name="Tang C."/>
            <person name="Ai P."/>
            <person name="Zhang D."/>
            <person name="Liu Y."/>
            <person name="Sun Z."/>
            <person name="Feng H."/>
            <person name="Wang Y."/>
            <person name="Chen Y."/>
            <person name="Liang X."/>
            <person name="Fu R."/>
            <person name="Li Q."/>
            <person name="Zhang J."/>
            <person name="Yu X."/>
            <person name="Xie Z."/>
            <person name="Ding L."/>
            <person name="Guan P."/>
            <person name="Tang J."/>
            <person name="Liang Y."/>
            <person name="Wang S."/>
            <person name="Deng Q."/>
            <person name="Li S."/>
            <person name="Zhu J."/>
            <person name="Wang L."/>
            <person name="Liu H."/>
            <person name="Li P."/>
        </authorList>
    </citation>
    <scope>NUCLEOTIDE SEQUENCE [LARGE SCALE GENOMIC DNA]</scope>
    <source>
        <strain evidence="3">AG-1 IA</strain>
    </source>
</reference>
<protein>
    <submittedName>
        <fullName evidence="2">Uncharacterized protein</fullName>
    </submittedName>
</protein>
<gene>
    <name evidence="2" type="ORF">AG1IA_09375</name>
</gene>
<feature type="compositionally biased region" description="Basic residues" evidence="1">
    <location>
        <begin position="86"/>
        <end position="96"/>
    </location>
</feature>
<dbReference type="HOGENOM" id="CLU_2361186_0_0_1"/>
<evidence type="ECO:0000256" key="1">
    <source>
        <dbReference type="SAM" id="MobiDB-lite"/>
    </source>
</evidence>
<accession>L8WEH1</accession>
<dbReference type="AlphaFoldDB" id="L8WEH1"/>